<reference evidence="2 3" key="1">
    <citation type="submission" date="2012-12" db="EMBL/GenBank/DDBJ databases">
        <title>The Genome Sequence of Enterococcus faecium E1590.</title>
        <authorList>
            <consortium name="The Broad Institute Genome Sequencing Platform"/>
            <consortium name="The Broad Institute Genome Sequencing Center for Infectious Disease"/>
            <person name="Earl A.M."/>
            <person name="Gilmore M.S."/>
            <person name="van Schaik W."/>
            <person name="Lebreton F."/>
            <person name="Willems R.J."/>
            <person name="Walker B."/>
            <person name="Young S.K."/>
            <person name="Zeng Q."/>
            <person name="Gargeya S."/>
            <person name="Fitzgerald M."/>
            <person name="Haas B."/>
            <person name="Abouelleil A."/>
            <person name="Alvarado L."/>
            <person name="Arachchi H.M."/>
            <person name="Berlin A.M."/>
            <person name="Chapman S.B."/>
            <person name="Dewar J."/>
            <person name="Goldberg J."/>
            <person name="Griggs A."/>
            <person name="Gujja S."/>
            <person name="Hansen M."/>
            <person name="Howarth C."/>
            <person name="Imamovic A."/>
            <person name="Larimer J."/>
            <person name="McCowan C."/>
            <person name="Murphy C."/>
            <person name="Neiman D."/>
            <person name="Pearson M."/>
            <person name="Priest M."/>
            <person name="Roberts A."/>
            <person name="Saif S."/>
            <person name="Shea T."/>
            <person name="Sisk P."/>
            <person name="Sykes S."/>
            <person name="Wortman J."/>
            <person name="Nusbaum C."/>
            <person name="Birren B."/>
        </authorList>
    </citation>
    <scope>NUCLEOTIDE SEQUENCE [LARGE SCALE GENOMIC DNA]</scope>
    <source>
        <strain evidence="2 3">E1590</strain>
    </source>
</reference>
<name>A0A828ZPL0_ENTFC</name>
<sequence length="120" mass="14501">MRRRISKKRNYCSKIFISIGLLLGGTWLYQFPIKKHIATRALYQLLEEEYQLTDYDIFISRVVKDTKSGRGGVSIFFMVRNSLYEYEYDYSLEENNWLRGYYVRRGNYRSCDTLIFNDEE</sequence>
<dbReference type="AlphaFoldDB" id="A0A828ZPL0"/>
<keyword evidence="1" id="KW-0812">Transmembrane</keyword>
<accession>A0A828ZPL0</accession>
<dbReference type="RefSeq" id="WP_002334867.1">
    <property type="nucleotide sequence ID" value="NZ_KB029685.1"/>
</dbReference>
<protein>
    <recommendedName>
        <fullName evidence="4">DUF3139 domain-containing protein</fullName>
    </recommendedName>
</protein>
<proteinExistence type="predicted"/>
<evidence type="ECO:0000313" key="2">
    <source>
        <dbReference type="EMBL" id="ELB03668.1"/>
    </source>
</evidence>
<evidence type="ECO:0000256" key="1">
    <source>
        <dbReference type="SAM" id="Phobius"/>
    </source>
</evidence>
<dbReference type="EMBL" id="AHXC01000003">
    <property type="protein sequence ID" value="ELB03668.1"/>
    <property type="molecule type" value="Genomic_DNA"/>
</dbReference>
<keyword evidence="1" id="KW-1133">Transmembrane helix</keyword>
<dbReference type="Proteomes" id="UP000010553">
    <property type="component" value="Unassembled WGS sequence"/>
</dbReference>
<organism evidence="2 3">
    <name type="scientific">Enterococcus faecium EnGen0003</name>
    <dbReference type="NCBI Taxonomy" id="1138901"/>
    <lineage>
        <taxon>Bacteria</taxon>
        <taxon>Bacillati</taxon>
        <taxon>Bacillota</taxon>
        <taxon>Bacilli</taxon>
        <taxon>Lactobacillales</taxon>
        <taxon>Enterococcaceae</taxon>
        <taxon>Enterococcus</taxon>
    </lineage>
</organism>
<feature type="transmembrane region" description="Helical" evidence="1">
    <location>
        <begin position="12"/>
        <end position="29"/>
    </location>
</feature>
<keyword evidence="1" id="KW-0472">Membrane</keyword>
<evidence type="ECO:0008006" key="4">
    <source>
        <dbReference type="Google" id="ProtNLM"/>
    </source>
</evidence>
<comment type="caution">
    <text evidence="2">The sequence shown here is derived from an EMBL/GenBank/DDBJ whole genome shotgun (WGS) entry which is preliminary data.</text>
</comment>
<gene>
    <name evidence="2" type="ORF">OIE_03632</name>
</gene>
<evidence type="ECO:0000313" key="3">
    <source>
        <dbReference type="Proteomes" id="UP000010553"/>
    </source>
</evidence>